<dbReference type="InterPro" id="IPR000600">
    <property type="entry name" value="ROK"/>
</dbReference>
<name>A0A8D5UKG6_9BACL</name>
<evidence type="ECO:0000313" key="2">
    <source>
        <dbReference type="EMBL" id="BCU83350.1"/>
    </source>
</evidence>
<dbReference type="Pfam" id="PF00480">
    <property type="entry name" value="ROK"/>
    <property type="match status" value="1"/>
</dbReference>
<dbReference type="InterPro" id="IPR049874">
    <property type="entry name" value="ROK_cs"/>
</dbReference>
<dbReference type="Proteomes" id="UP000677436">
    <property type="component" value="Chromosome"/>
</dbReference>
<organism evidence="2 3">
    <name type="scientific">Polycladomyces abyssicola</name>
    <dbReference type="NCBI Taxonomy" id="1125966"/>
    <lineage>
        <taxon>Bacteria</taxon>
        <taxon>Bacillati</taxon>
        <taxon>Bacillota</taxon>
        <taxon>Bacilli</taxon>
        <taxon>Bacillales</taxon>
        <taxon>Thermoactinomycetaceae</taxon>
        <taxon>Polycladomyces</taxon>
    </lineage>
</organism>
<gene>
    <name evidence="2" type="ORF">JIR001_31330</name>
</gene>
<dbReference type="SUPFAM" id="SSF53067">
    <property type="entry name" value="Actin-like ATPase domain"/>
    <property type="match status" value="1"/>
</dbReference>
<dbReference type="PANTHER" id="PTHR18964">
    <property type="entry name" value="ROK (REPRESSOR, ORF, KINASE) FAMILY"/>
    <property type="match status" value="1"/>
</dbReference>
<dbReference type="KEGG" id="pabs:JIR001_31330"/>
<evidence type="ECO:0000313" key="3">
    <source>
        <dbReference type="Proteomes" id="UP000677436"/>
    </source>
</evidence>
<dbReference type="PANTHER" id="PTHR18964:SF149">
    <property type="entry name" value="BIFUNCTIONAL UDP-N-ACETYLGLUCOSAMINE 2-EPIMERASE_N-ACETYLMANNOSAMINE KINASE"/>
    <property type="match status" value="1"/>
</dbReference>
<comment type="similarity">
    <text evidence="1">Belongs to the ROK (NagC/XylR) family.</text>
</comment>
<reference evidence="2" key="1">
    <citation type="journal article" date="2013" name="Int. J. Syst. Evol. Microbiol.">
        <title>Polycladomyces abyssicola gen. nov., sp. nov., a thermophilic filamentous bacterium isolated from hemipelagic sediment.</title>
        <authorList>
            <person name="Tsubouchi T."/>
            <person name="Shimane Y."/>
            <person name="Mori K."/>
            <person name="Usui K."/>
            <person name="Hiraki T."/>
            <person name="Tame A."/>
            <person name="Uematsu K."/>
            <person name="Maruyama T."/>
            <person name="Hatada Y."/>
        </authorList>
    </citation>
    <scope>NUCLEOTIDE SEQUENCE</scope>
    <source>
        <strain evidence="2">JIR-001</strain>
    </source>
</reference>
<reference evidence="2" key="2">
    <citation type="journal article" date="2021" name="Microbiol. Resour. Announc.">
        <title>Complete Genome Sequence of Polycladomyces abyssicola JIR-001T, Isolated from Hemipelagic Sediment in Deep Seawater.</title>
        <authorList>
            <person name="Tsubouchi T."/>
            <person name="Kaneko Y."/>
        </authorList>
    </citation>
    <scope>NUCLEOTIDE SEQUENCE</scope>
    <source>
        <strain evidence="2">JIR-001</strain>
    </source>
</reference>
<protein>
    <submittedName>
        <fullName evidence="2">Glucokinase</fullName>
    </submittedName>
</protein>
<keyword evidence="3" id="KW-1185">Reference proteome</keyword>
<dbReference type="PROSITE" id="PS01125">
    <property type="entry name" value="ROK"/>
    <property type="match status" value="1"/>
</dbReference>
<dbReference type="EMBL" id="AP024601">
    <property type="protein sequence ID" value="BCU83350.1"/>
    <property type="molecule type" value="Genomic_DNA"/>
</dbReference>
<dbReference type="CDD" id="cd24068">
    <property type="entry name" value="ASKHA_NBD_ROK_FnNanK-like"/>
    <property type="match status" value="1"/>
</dbReference>
<dbReference type="Gene3D" id="3.30.420.40">
    <property type="match status" value="2"/>
</dbReference>
<evidence type="ECO:0000256" key="1">
    <source>
        <dbReference type="ARBA" id="ARBA00006479"/>
    </source>
</evidence>
<sequence length="325" mass="34096">MTMKGLCVGIDLGGTKIAGALVDQDGSILRRIRLETRVEQGPQAVIDRLVEAIVQLTDGVRSSVEGVGVAAPGPLDSRSGVVFSPPNLPGWVDVPLRQVLEDRLGVPVKLENDANAAAWGEYWFGAGQRKGSMIYLTVSTGVGSGLVLDGRLFRGENTFAGEIGHTIVDPEGPPCGCGRQGCLESLVSGTAIAKFGQTTDPSSLIHSLAAKDGGVIRAEHVFEAYRMGDAHAEKIVRQTVRYLAIGLSNLIHIFNPGKIVVGGGVSRAGDVLFPLLQEQLDSYLMAPFRGTCEAVPAALGEDAGVLGAAALWTDRRQQVGTGDSS</sequence>
<dbReference type="InterPro" id="IPR043129">
    <property type="entry name" value="ATPase_NBD"/>
</dbReference>
<proteinExistence type="inferred from homology"/>
<dbReference type="AlphaFoldDB" id="A0A8D5UKG6"/>
<accession>A0A8D5UKG6</accession>